<keyword evidence="6 7" id="KW-0472">Membrane</keyword>
<evidence type="ECO:0000256" key="3">
    <source>
        <dbReference type="ARBA" id="ARBA00022475"/>
    </source>
</evidence>
<proteinExistence type="predicted"/>
<dbReference type="PANTHER" id="PTHR23517:SF3">
    <property type="entry name" value="INTEGRAL MEMBRANE TRANSPORT PROTEIN"/>
    <property type="match status" value="1"/>
</dbReference>
<evidence type="ECO:0000256" key="2">
    <source>
        <dbReference type="ARBA" id="ARBA00022448"/>
    </source>
</evidence>
<evidence type="ECO:0000256" key="1">
    <source>
        <dbReference type="ARBA" id="ARBA00004651"/>
    </source>
</evidence>
<evidence type="ECO:0000256" key="6">
    <source>
        <dbReference type="ARBA" id="ARBA00023136"/>
    </source>
</evidence>
<keyword evidence="4 7" id="KW-0812">Transmembrane</keyword>
<name>A0ABS2DTT5_9BURK</name>
<dbReference type="PANTHER" id="PTHR23517">
    <property type="entry name" value="RESISTANCE PROTEIN MDTM, PUTATIVE-RELATED-RELATED"/>
    <property type="match status" value="1"/>
</dbReference>
<feature type="transmembrane region" description="Helical" evidence="7">
    <location>
        <begin position="212"/>
        <end position="236"/>
    </location>
</feature>
<evidence type="ECO:0000313" key="10">
    <source>
        <dbReference type="Proteomes" id="UP000715095"/>
    </source>
</evidence>
<dbReference type="InterPro" id="IPR020846">
    <property type="entry name" value="MFS_dom"/>
</dbReference>
<feature type="transmembrane region" description="Helical" evidence="7">
    <location>
        <begin position="278"/>
        <end position="295"/>
    </location>
</feature>
<feature type="transmembrane region" description="Helical" evidence="7">
    <location>
        <begin position="248"/>
        <end position="266"/>
    </location>
</feature>
<feature type="transmembrane region" description="Helical" evidence="7">
    <location>
        <begin position="163"/>
        <end position="182"/>
    </location>
</feature>
<feature type="transmembrane region" description="Helical" evidence="7">
    <location>
        <begin position="71"/>
        <end position="89"/>
    </location>
</feature>
<dbReference type="InterPro" id="IPR050171">
    <property type="entry name" value="MFS_Transporters"/>
</dbReference>
<dbReference type="Proteomes" id="UP000715095">
    <property type="component" value="Unassembled WGS sequence"/>
</dbReference>
<dbReference type="InterPro" id="IPR011701">
    <property type="entry name" value="MFS"/>
</dbReference>
<reference evidence="9 10" key="1">
    <citation type="journal article" date="2021" name="Sci. Rep.">
        <title>The distribution of antibiotic resistance genes in chicken gut microbiota commensals.</title>
        <authorList>
            <person name="Juricova H."/>
            <person name="Matiasovicova J."/>
            <person name="Kubasova T."/>
            <person name="Cejkova D."/>
            <person name="Rychlik I."/>
        </authorList>
    </citation>
    <scope>NUCLEOTIDE SEQUENCE [LARGE SCALE GENOMIC DNA]</scope>
    <source>
        <strain evidence="9 10">An829</strain>
    </source>
</reference>
<keyword evidence="10" id="KW-1185">Reference proteome</keyword>
<gene>
    <name evidence="9" type="ORF">H6A60_09440</name>
</gene>
<feature type="transmembrane region" description="Helical" evidence="7">
    <location>
        <begin position="95"/>
        <end position="116"/>
    </location>
</feature>
<comment type="caution">
    <text evidence="9">The sequence shown here is derived from an EMBL/GenBank/DDBJ whole genome shotgun (WGS) entry which is preliminary data.</text>
</comment>
<feature type="transmembrane region" description="Helical" evidence="7">
    <location>
        <begin position="128"/>
        <end position="151"/>
    </location>
</feature>
<sequence>MYAQLSKVLFVLLIMHSCTTGMRFTVTLDALAHEASSFEVGAMLASVSLFPAFCAIAAGRWLDRSGPRPPLYLAILCAAGAGGATLLFPTASAGLAPLFAACLMVGLAFLLTNTVVQRLTGDVATPKTRAFAFTLLSIVTASSGLLTPIITGYLVEHFGFSSFYVWVAFAPLAVGALTFLPFMRKVLPATGSGRGATGSRPKRTTDFFKDPAMRAVLGASVVVSVAWEVGNLLIPVYCTSVKCTPSEIGWILGSFSAASFAVRLLMPVLMRHMNEWHMIALTLLLSAASFTLFPFFENTLALMTCAFILGLGLGASLPNMMSLVYRLSPKGRVGEAIGLRLMMINASKATFPVAMGALGAVIGAGASLWGLAVFVFLGFGYALRSAPVVIGATEALHEKED</sequence>
<evidence type="ECO:0000256" key="7">
    <source>
        <dbReference type="SAM" id="Phobius"/>
    </source>
</evidence>
<accession>A0ABS2DTT5</accession>
<evidence type="ECO:0000313" key="9">
    <source>
        <dbReference type="EMBL" id="MBM6704704.1"/>
    </source>
</evidence>
<feature type="transmembrane region" description="Helical" evidence="7">
    <location>
        <begin position="349"/>
        <end position="377"/>
    </location>
</feature>
<keyword evidence="2" id="KW-0813">Transport</keyword>
<dbReference type="RefSeq" id="WP_205103910.1">
    <property type="nucleotide sequence ID" value="NZ_JACJJC010000016.1"/>
</dbReference>
<feature type="transmembrane region" description="Helical" evidence="7">
    <location>
        <begin position="42"/>
        <end position="59"/>
    </location>
</feature>
<evidence type="ECO:0000259" key="8">
    <source>
        <dbReference type="PROSITE" id="PS50850"/>
    </source>
</evidence>
<dbReference type="PROSITE" id="PS50850">
    <property type="entry name" value="MFS"/>
    <property type="match status" value="1"/>
</dbReference>
<dbReference type="EMBL" id="JACJJC010000016">
    <property type="protein sequence ID" value="MBM6704704.1"/>
    <property type="molecule type" value="Genomic_DNA"/>
</dbReference>
<organism evidence="9 10">
    <name type="scientific">Sutterella massiliensis</name>
    <dbReference type="NCBI Taxonomy" id="1816689"/>
    <lineage>
        <taxon>Bacteria</taxon>
        <taxon>Pseudomonadati</taxon>
        <taxon>Pseudomonadota</taxon>
        <taxon>Betaproteobacteria</taxon>
        <taxon>Burkholderiales</taxon>
        <taxon>Sutterellaceae</taxon>
        <taxon>Sutterella</taxon>
    </lineage>
</organism>
<dbReference type="SUPFAM" id="SSF103473">
    <property type="entry name" value="MFS general substrate transporter"/>
    <property type="match status" value="1"/>
</dbReference>
<feature type="domain" description="Major facilitator superfamily (MFS) profile" evidence="8">
    <location>
        <begin position="212"/>
        <end position="401"/>
    </location>
</feature>
<dbReference type="Gene3D" id="1.20.1250.20">
    <property type="entry name" value="MFS general substrate transporter like domains"/>
    <property type="match status" value="1"/>
</dbReference>
<evidence type="ECO:0000256" key="4">
    <source>
        <dbReference type="ARBA" id="ARBA00022692"/>
    </source>
</evidence>
<keyword evidence="5 7" id="KW-1133">Transmembrane helix</keyword>
<comment type="subcellular location">
    <subcellularLocation>
        <location evidence="1">Cell membrane</location>
        <topology evidence="1">Multi-pass membrane protein</topology>
    </subcellularLocation>
</comment>
<evidence type="ECO:0000256" key="5">
    <source>
        <dbReference type="ARBA" id="ARBA00022989"/>
    </source>
</evidence>
<dbReference type="InterPro" id="IPR036259">
    <property type="entry name" value="MFS_trans_sf"/>
</dbReference>
<keyword evidence="3" id="KW-1003">Cell membrane</keyword>
<protein>
    <submittedName>
        <fullName evidence="9">MFS transporter</fullName>
    </submittedName>
</protein>
<dbReference type="Pfam" id="PF07690">
    <property type="entry name" value="MFS_1"/>
    <property type="match status" value="1"/>
</dbReference>
<feature type="transmembrane region" description="Helical" evidence="7">
    <location>
        <begin position="301"/>
        <end position="328"/>
    </location>
</feature>